<dbReference type="Proteomes" id="UP000184253">
    <property type="component" value="Unassembled WGS sequence"/>
</dbReference>
<dbReference type="AlphaFoldDB" id="A0ABD7M4W3"/>
<dbReference type="EMBL" id="FRCE01000001">
    <property type="protein sequence ID" value="SHL30385.1"/>
    <property type="molecule type" value="Genomic_DNA"/>
</dbReference>
<protein>
    <submittedName>
        <fullName evidence="1">Asparagine synthase</fullName>
    </submittedName>
</protein>
<sequence>MNQFLVVVPKASRGTLDPTDASARQSTVAQRVAASYRSFLGQDEDPEPIITPASSNGTATVLSFRRIGQPKFAAGRGDVSLAVAGQQVGNSLMASIQRLGGRLIYRFPVFGRYSVVYCERWMDHITAWSTVPGFEGIHWGEDDEHVFVSNRPLLVALGLANGSLESVRLSERYVYEYLTVGYSLTGQSPFHAVATVPVGHALSVHGGRVTVTEMPSGLESDLPREHTVDEGADALSGALRRATERAIEDMDGRPLTLRLSGGKDSRLMLGMFRAFDVPISTVTFGVPTDPDVRLASHLATMAGVPHEIRPPRLLTGTNEDARIVDTLRQAGGMPLSEPHTIRYVGADLPGPGHAIALGQWPLFKGGMARTMTNSRDATRRRLDGALSTLVSDDVRRPFAEWLEDWIQTQPAASELEKQYLFARSFRSGPYLQPHTIHYSRDGMIAYPFGDHEVAAVSDVLTMPEKVSERSFFGALQRIWPEVMRVPLDRSGWRFEAGGPDPSYSGDHYADRMGELPPVPGTRQSGAATPIEHGAGIVRDLVEALRADDHLDWAASLVHPAVADSLNALAARGSLVVPAGVAPREFTKFVWRLRTADLWRSRAWM</sequence>
<proteinExistence type="predicted"/>
<accession>A0ABD7M4W3</accession>
<gene>
    <name evidence="1" type="ORF">SAMN04487849_101174</name>
</gene>
<dbReference type="RefSeq" id="WP_144081945.1">
    <property type="nucleotide sequence ID" value="NZ_FRCE01000001.1"/>
</dbReference>
<evidence type="ECO:0000313" key="2">
    <source>
        <dbReference type="Proteomes" id="UP000184253"/>
    </source>
</evidence>
<dbReference type="Gene3D" id="3.40.50.620">
    <property type="entry name" value="HUPs"/>
    <property type="match status" value="1"/>
</dbReference>
<reference evidence="1 2" key="1">
    <citation type="submission" date="2016-11" db="EMBL/GenBank/DDBJ databases">
        <authorList>
            <person name="Varghese N."/>
            <person name="Submissions S."/>
        </authorList>
    </citation>
    <scope>NUCLEOTIDE SEQUENCE [LARGE SCALE GENOMIC DNA]</scope>
    <source>
        <strain evidence="1 2">VTM4R57</strain>
    </source>
</reference>
<name>A0ABD7M4W3_MICLU</name>
<evidence type="ECO:0000313" key="1">
    <source>
        <dbReference type="EMBL" id="SHL30385.1"/>
    </source>
</evidence>
<comment type="caution">
    <text evidence="1">The sequence shown here is derived from an EMBL/GenBank/DDBJ whole genome shotgun (WGS) entry which is preliminary data.</text>
</comment>
<dbReference type="InterPro" id="IPR014729">
    <property type="entry name" value="Rossmann-like_a/b/a_fold"/>
</dbReference>
<organism evidence="1 2">
    <name type="scientific">Micrococcus luteus</name>
    <name type="common">Micrococcus lysodeikticus</name>
    <dbReference type="NCBI Taxonomy" id="1270"/>
    <lineage>
        <taxon>Bacteria</taxon>
        <taxon>Bacillati</taxon>
        <taxon>Actinomycetota</taxon>
        <taxon>Actinomycetes</taxon>
        <taxon>Micrococcales</taxon>
        <taxon>Micrococcaceae</taxon>
        <taxon>Micrococcus</taxon>
    </lineage>
</organism>
<dbReference type="SUPFAM" id="SSF52402">
    <property type="entry name" value="Adenine nucleotide alpha hydrolases-like"/>
    <property type="match status" value="1"/>
</dbReference>